<dbReference type="PANTHER" id="PTHR45624">
    <property type="entry name" value="MITOCHONDRIAL BASIC AMINO ACIDS TRANSPORTER-RELATED"/>
    <property type="match status" value="1"/>
</dbReference>
<evidence type="ECO:0000256" key="2">
    <source>
        <dbReference type="ARBA" id="ARBA00006375"/>
    </source>
</evidence>
<name>A0A9W7H8E9_HIBTR</name>
<organism evidence="11 12">
    <name type="scientific">Hibiscus trionum</name>
    <name type="common">Flower of an hour</name>
    <dbReference type="NCBI Taxonomy" id="183268"/>
    <lineage>
        <taxon>Eukaryota</taxon>
        <taxon>Viridiplantae</taxon>
        <taxon>Streptophyta</taxon>
        <taxon>Embryophyta</taxon>
        <taxon>Tracheophyta</taxon>
        <taxon>Spermatophyta</taxon>
        <taxon>Magnoliopsida</taxon>
        <taxon>eudicotyledons</taxon>
        <taxon>Gunneridae</taxon>
        <taxon>Pentapetalae</taxon>
        <taxon>rosids</taxon>
        <taxon>malvids</taxon>
        <taxon>Malvales</taxon>
        <taxon>Malvaceae</taxon>
        <taxon>Malvoideae</taxon>
        <taxon>Hibiscus</taxon>
    </lineage>
</organism>
<keyword evidence="6" id="KW-1133">Transmembrane helix</keyword>
<dbReference type="InterPro" id="IPR023395">
    <property type="entry name" value="MCP_dom_sf"/>
</dbReference>
<dbReference type="SUPFAM" id="SSF103506">
    <property type="entry name" value="Mitochondrial carrier"/>
    <property type="match status" value="1"/>
</dbReference>
<dbReference type="PROSITE" id="PS50920">
    <property type="entry name" value="SOLCAR"/>
    <property type="match status" value="1"/>
</dbReference>
<dbReference type="OrthoDB" id="14252at2759"/>
<dbReference type="InterPro" id="IPR050567">
    <property type="entry name" value="Mitochondrial_Carrier"/>
</dbReference>
<evidence type="ECO:0000313" key="12">
    <source>
        <dbReference type="Proteomes" id="UP001165190"/>
    </source>
</evidence>
<keyword evidence="12" id="KW-1185">Reference proteome</keyword>
<accession>A0A9W7H8E9</accession>
<dbReference type="AlphaFoldDB" id="A0A9W7H8E9"/>
<dbReference type="Gene3D" id="1.50.40.10">
    <property type="entry name" value="Mitochondrial carrier domain"/>
    <property type="match status" value="1"/>
</dbReference>
<dbReference type="PANTHER" id="PTHR45624:SF15">
    <property type="entry name" value="MITOCHONDRIAL ARGININE TRANSPORTER BAC1"/>
    <property type="match status" value="1"/>
</dbReference>
<evidence type="ECO:0000256" key="6">
    <source>
        <dbReference type="ARBA" id="ARBA00022989"/>
    </source>
</evidence>
<dbReference type="GO" id="GO:1990575">
    <property type="term" value="P:mitochondrial L-ornithine transmembrane transport"/>
    <property type="evidence" value="ECO:0007669"/>
    <property type="project" value="TreeGrafter"/>
</dbReference>
<keyword evidence="3 10" id="KW-0813">Transport</keyword>
<comment type="similarity">
    <text evidence="2 10">Belongs to the mitochondrial carrier (TC 2.A.29) family.</text>
</comment>
<evidence type="ECO:0000256" key="5">
    <source>
        <dbReference type="ARBA" id="ARBA00022737"/>
    </source>
</evidence>
<keyword evidence="5" id="KW-0677">Repeat</keyword>
<sequence length="92" mass="10005">MGEASTKSSGYKEYIAGLLAGVATVVVGHPFDTVKVKLQKHNTEVGGIKYKNGLHCTARILATEGVYFFKISHLYCLWAGMEPGAGKFEIRI</sequence>
<protein>
    <submittedName>
        <fullName evidence="11">Uncharacterized protein</fullName>
    </submittedName>
</protein>
<keyword evidence="8 9" id="KW-0472">Membrane</keyword>
<reference evidence="11" key="1">
    <citation type="submission" date="2023-05" db="EMBL/GenBank/DDBJ databases">
        <title>Genome and transcriptome analyses reveal genes involved in the formation of fine ridges on petal epidermal cells in Hibiscus trionum.</title>
        <authorList>
            <person name="Koshimizu S."/>
            <person name="Masuda S."/>
            <person name="Ishii T."/>
            <person name="Shirasu K."/>
            <person name="Hoshino A."/>
            <person name="Arita M."/>
        </authorList>
    </citation>
    <scope>NUCLEOTIDE SEQUENCE</scope>
    <source>
        <strain evidence="11">Hamamatsu line</strain>
    </source>
</reference>
<dbReference type="GO" id="GO:0000064">
    <property type="term" value="F:L-ornithine transmembrane transporter activity"/>
    <property type="evidence" value="ECO:0007669"/>
    <property type="project" value="TreeGrafter"/>
</dbReference>
<feature type="repeat" description="Solcar" evidence="9">
    <location>
        <begin position="8"/>
        <end position="92"/>
    </location>
</feature>
<evidence type="ECO:0000313" key="11">
    <source>
        <dbReference type="EMBL" id="GMI72840.1"/>
    </source>
</evidence>
<comment type="subcellular location">
    <subcellularLocation>
        <location evidence="1">Mitochondrion membrane</location>
        <topology evidence="1">Multi-pass membrane protein</topology>
    </subcellularLocation>
</comment>
<dbReference type="GO" id="GO:0031966">
    <property type="term" value="C:mitochondrial membrane"/>
    <property type="evidence" value="ECO:0007669"/>
    <property type="project" value="UniProtKB-SubCell"/>
</dbReference>
<dbReference type="Pfam" id="PF00153">
    <property type="entry name" value="Mito_carr"/>
    <property type="match status" value="1"/>
</dbReference>
<evidence type="ECO:0000256" key="10">
    <source>
        <dbReference type="RuleBase" id="RU000488"/>
    </source>
</evidence>
<proteinExistence type="inferred from homology"/>
<evidence type="ECO:0000256" key="3">
    <source>
        <dbReference type="ARBA" id="ARBA00022448"/>
    </source>
</evidence>
<evidence type="ECO:0000256" key="1">
    <source>
        <dbReference type="ARBA" id="ARBA00004225"/>
    </source>
</evidence>
<evidence type="ECO:0000256" key="9">
    <source>
        <dbReference type="PROSITE-ProRule" id="PRU00282"/>
    </source>
</evidence>
<gene>
    <name evidence="11" type="ORF">HRI_000953300</name>
</gene>
<comment type="caution">
    <text evidence="11">The sequence shown here is derived from an EMBL/GenBank/DDBJ whole genome shotgun (WGS) entry which is preliminary data.</text>
</comment>
<evidence type="ECO:0000256" key="4">
    <source>
        <dbReference type="ARBA" id="ARBA00022692"/>
    </source>
</evidence>
<evidence type="ECO:0000256" key="8">
    <source>
        <dbReference type="ARBA" id="ARBA00023136"/>
    </source>
</evidence>
<dbReference type="Proteomes" id="UP001165190">
    <property type="component" value="Unassembled WGS sequence"/>
</dbReference>
<keyword evidence="4 9" id="KW-0812">Transmembrane</keyword>
<dbReference type="EMBL" id="BSYR01000010">
    <property type="protein sequence ID" value="GMI72840.1"/>
    <property type="molecule type" value="Genomic_DNA"/>
</dbReference>
<keyword evidence="7" id="KW-0496">Mitochondrion</keyword>
<evidence type="ECO:0000256" key="7">
    <source>
        <dbReference type="ARBA" id="ARBA00023128"/>
    </source>
</evidence>
<dbReference type="InterPro" id="IPR018108">
    <property type="entry name" value="MCP_transmembrane"/>
</dbReference>